<gene>
    <name evidence="2" type="primary">comGG</name>
    <name evidence="2" type="ORF">ACFO4N_04450</name>
</gene>
<dbReference type="EMBL" id="JBHSFW010000001">
    <property type="protein sequence ID" value="MFC4617979.1"/>
    <property type="molecule type" value="Genomic_DNA"/>
</dbReference>
<evidence type="ECO:0000313" key="2">
    <source>
        <dbReference type="EMBL" id="MFC4617979.1"/>
    </source>
</evidence>
<keyword evidence="3" id="KW-1185">Reference proteome</keyword>
<accession>A0ABV9GKC3</accession>
<evidence type="ECO:0000256" key="1">
    <source>
        <dbReference type="SAM" id="Phobius"/>
    </source>
</evidence>
<proteinExistence type="predicted"/>
<name>A0ABV9GKC3_9BACL</name>
<reference evidence="3" key="1">
    <citation type="journal article" date="2019" name="Int. J. Syst. Evol. Microbiol.">
        <title>The Global Catalogue of Microorganisms (GCM) 10K type strain sequencing project: providing services to taxonomists for standard genome sequencing and annotation.</title>
        <authorList>
            <consortium name="The Broad Institute Genomics Platform"/>
            <consortium name="The Broad Institute Genome Sequencing Center for Infectious Disease"/>
            <person name="Wu L."/>
            <person name="Ma J."/>
        </authorList>
    </citation>
    <scope>NUCLEOTIDE SEQUENCE [LARGE SCALE GENOMIC DNA]</scope>
    <source>
        <strain evidence="3">CGMCC 1.16306</strain>
    </source>
</reference>
<keyword evidence="1" id="KW-1133">Transmembrane helix</keyword>
<keyword evidence="1" id="KW-0472">Membrane</keyword>
<dbReference type="Pfam" id="PF14173">
    <property type="entry name" value="ComGG"/>
    <property type="match status" value="1"/>
</dbReference>
<comment type="caution">
    <text evidence="2">The sequence shown here is derived from an EMBL/GenBank/DDBJ whole genome shotgun (WGS) entry which is preliminary data.</text>
</comment>
<dbReference type="RefSeq" id="WP_376844989.1">
    <property type="nucleotide sequence ID" value="NZ_JBHSFW010000001.1"/>
</dbReference>
<protein>
    <submittedName>
        <fullName evidence="2">Competence type IV pilus minor pilin ComGG</fullName>
    </submittedName>
</protein>
<evidence type="ECO:0000313" key="3">
    <source>
        <dbReference type="Proteomes" id="UP001596022"/>
    </source>
</evidence>
<dbReference type="Proteomes" id="UP001596022">
    <property type="component" value="Unassembled WGS sequence"/>
</dbReference>
<keyword evidence="1" id="KW-0812">Transmembrane</keyword>
<feature type="transmembrane region" description="Helical" evidence="1">
    <location>
        <begin position="26"/>
        <end position="43"/>
    </location>
</feature>
<sequence length="142" mass="16320">MDCQKHGKINSTPTNRYQVLCGREGFILPIAMIVLLFFSFYVLHTIEMLSHDRGFLKEREVAVINDRLKQMAAYDLTQILSDDSSEGQGTLDYNQGTVTYQITPIGDQNIKVVCEVYQPPDHRSIFQLQINLTSHKIVKWVE</sequence>
<organism evidence="2 3">
    <name type="scientific">Camelliibacillus cellulosilyticus</name>
    <dbReference type="NCBI Taxonomy" id="2174486"/>
    <lineage>
        <taxon>Bacteria</taxon>
        <taxon>Bacillati</taxon>
        <taxon>Bacillota</taxon>
        <taxon>Bacilli</taxon>
        <taxon>Bacillales</taxon>
        <taxon>Sporolactobacillaceae</taxon>
        <taxon>Camelliibacillus</taxon>
    </lineage>
</organism>
<dbReference type="InterPro" id="IPR020372">
    <property type="entry name" value="Competence_ComGG"/>
</dbReference>